<keyword evidence="4" id="KW-0436">Ligase</keyword>
<comment type="similarity">
    <text evidence="1">Belongs to the class-II aminoacyl-tRNA synthetase family.</text>
</comment>
<keyword evidence="7" id="KW-0694">RNA-binding</keyword>
<dbReference type="Pfam" id="PF01411">
    <property type="entry name" value="tRNA-synt_2c"/>
    <property type="match status" value="1"/>
</dbReference>
<dbReference type="PROSITE" id="PS50860">
    <property type="entry name" value="AA_TRNA_LIGASE_II_ALA"/>
    <property type="match status" value="1"/>
</dbReference>
<evidence type="ECO:0000256" key="8">
    <source>
        <dbReference type="ARBA" id="ARBA00022917"/>
    </source>
</evidence>
<reference evidence="12 13" key="1">
    <citation type="submission" date="2024-02" db="EMBL/GenBank/DDBJ databases">
        <title>High-quality chromosome-scale genome assembly of Pensacola bahiagrass (Paspalum notatum Flugge var. saurae).</title>
        <authorList>
            <person name="Vega J.M."/>
            <person name="Podio M."/>
            <person name="Orjuela J."/>
            <person name="Siena L.A."/>
            <person name="Pessino S.C."/>
            <person name="Combes M.C."/>
            <person name="Mariac C."/>
            <person name="Albertini E."/>
            <person name="Pupilli F."/>
            <person name="Ortiz J.P.A."/>
            <person name="Leblanc O."/>
        </authorList>
    </citation>
    <scope>NUCLEOTIDE SEQUENCE [LARGE SCALE GENOMIC DNA]</scope>
    <source>
        <strain evidence="12">R1</strain>
        <tissue evidence="12">Leaf</tissue>
    </source>
</reference>
<keyword evidence="3" id="KW-0820">tRNA-binding</keyword>
<gene>
    <name evidence="12" type="ORF">U9M48_029357</name>
</gene>
<name>A0AAQ3X2M1_PASNO</name>
<dbReference type="InterPro" id="IPR050058">
    <property type="entry name" value="Ala-tRNA_ligase"/>
</dbReference>
<evidence type="ECO:0000256" key="9">
    <source>
        <dbReference type="ARBA" id="ARBA00023146"/>
    </source>
</evidence>
<keyword evidence="10" id="KW-0812">Transmembrane</keyword>
<keyword evidence="13" id="KW-1185">Reference proteome</keyword>
<evidence type="ECO:0000256" key="4">
    <source>
        <dbReference type="ARBA" id="ARBA00022598"/>
    </source>
</evidence>
<keyword evidence="9" id="KW-0030">Aminoacyl-tRNA synthetase</keyword>
<evidence type="ECO:0000313" key="13">
    <source>
        <dbReference type="Proteomes" id="UP001341281"/>
    </source>
</evidence>
<evidence type="ECO:0000313" key="12">
    <source>
        <dbReference type="EMBL" id="WVZ82045.1"/>
    </source>
</evidence>
<accession>A0AAQ3X2M1</accession>
<dbReference type="EC" id="6.1.1.7" evidence="2"/>
<dbReference type="Proteomes" id="UP001341281">
    <property type="component" value="Chromosome 06"/>
</dbReference>
<organism evidence="12 13">
    <name type="scientific">Paspalum notatum var. saurae</name>
    <dbReference type="NCBI Taxonomy" id="547442"/>
    <lineage>
        <taxon>Eukaryota</taxon>
        <taxon>Viridiplantae</taxon>
        <taxon>Streptophyta</taxon>
        <taxon>Embryophyta</taxon>
        <taxon>Tracheophyta</taxon>
        <taxon>Spermatophyta</taxon>
        <taxon>Magnoliopsida</taxon>
        <taxon>Liliopsida</taxon>
        <taxon>Poales</taxon>
        <taxon>Poaceae</taxon>
        <taxon>PACMAD clade</taxon>
        <taxon>Panicoideae</taxon>
        <taxon>Andropogonodae</taxon>
        <taxon>Paspaleae</taxon>
        <taxon>Paspalinae</taxon>
        <taxon>Paspalum</taxon>
    </lineage>
</organism>
<evidence type="ECO:0000256" key="1">
    <source>
        <dbReference type="ARBA" id="ARBA00008226"/>
    </source>
</evidence>
<sequence>MVVMQSAATVSNSCNMLANIKFFRTIPRNNTDPLNFLEIGKIILVKFDRDRDGVLKPLQFEHVLVGLNFECLVSVLQDKKSYYDTDICTPILTKIHAHAGKGIPTYHSAVGSNDGEVAIAYRVFCDYLRVIAVAAANHKQIGIHGREYLLKLMDRWAIQLGHQKLKIDGSSYFKLVSAAVEAMAVIIPELVPIKEELPQIAKGELDIYKNTLAEVIFVGLLVIVFMKSLTFDLVFLHCPFTILLEEINME</sequence>
<dbReference type="PANTHER" id="PTHR11777">
    <property type="entry name" value="ALANYL-TRNA SYNTHETASE"/>
    <property type="match status" value="1"/>
</dbReference>
<dbReference type="GO" id="GO:0002161">
    <property type="term" value="F:aminoacyl-tRNA deacylase activity"/>
    <property type="evidence" value="ECO:0007669"/>
    <property type="project" value="TreeGrafter"/>
</dbReference>
<protein>
    <recommendedName>
        <fullName evidence="2">alanine--tRNA ligase</fullName>
        <ecNumber evidence="2">6.1.1.7</ecNumber>
    </recommendedName>
</protein>
<dbReference type="GO" id="GO:0005524">
    <property type="term" value="F:ATP binding"/>
    <property type="evidence" value="ECO:0007669"/>
    <property type="project" value="UniProtKB-KW"/>
</dbReference>
<evidence type="ECO:0000256" key="7">
    <source>
        <dbReference type="ARBA" id="ARBA00022884"/>
    </source>
</evidence>
<evidence type="ECO:0000256" key="2">
    <source>
        <dbReference type="ARBA" id="ARBA00013168"/>
    </source>
</evidence>
<evidence type="ECO:0000259" key="11">
    <source>
        <dbReference type="PROSITE" id="PS50860"/>
    </source>
</evidence>
<keyword evidence="10" id="KW-1133">Transmembrane helix</keyword>
<dbReference type="PANTHER" id="PTHR11777:SF9">
    <property type="entry name" value="ALANINE--TRNA LIGASE, CYTOPLASMIC"/>
    <property type="match status" value="1"/>
</dbReference>
<dbReference type="InterPro" id="IPR045864">
    <property type="entry name" value="aa-tRNA-synth_II/BPL/LPL"/>
</dbReference>
<evidence type="ECO:0000256" key="6">
    <source>
        <dbReference type="ARBA" id="ARBA00022840"/>
    </source>
</evidence>
<dbReference type="GO" id="GO:0004813">
    <property type="term" value="F:alanine-tRNA ligase activity"/>
    <property type="evidence" value="ECO:0007669"/>
    <property type="project" value="UniProtKB-EC"/>
</dbReference>
<keyword evidence="5" id="KW-0547">Nucleotide-binding</keyword>
<proteinExistence type="inferred from homology"/>
<dbReference type="InterPro" id="IPR018165">
    <property type="entry name" value="Ala-tRNA-synth_IIc_core"/>
</dbReference>
<dbReference type="Gene3D" id="3.30.930.10">
    <property type="entry name" value="Bira Bifunctional Protein, Domain 2"/>
    <property type="match status" value="1"/>
</dbReference>
<keyword evidence="10" id="KW-0472">Membrane</keyword>
<dbReference type="SUPFAM" id="SSF101353">
    <property type="entry name" value="Putative anticodon-binding domain of alanyl-tRNA synthetase (AlaRS)"/>
    <property type="match status" value="1"/>
</dbReference>
<dbReference type="InterPro" id="IPR018162">
    <property type="entry name" value="Ala-tRNA-ligase_IIc_anticod-bd"/>
</dbReference>
<evidence type="ECO:0000256" key="10">
    <source>
        <dbReference type="SAM" id="Phobius"/>
    </source>
</evidence>
<feature type="transmembrane region" description="Helical" evidence="10">
    <location>
        <begin position="215"/>
        <end position="244"/>
    </location>
</feature>
<dbReference type="GO" id="GO:0009507">
    <property type="term" value="C:chloroplast"/>
    <property type="evidence" value="ECO:0007669"/>
    <property type="project" value="TreeGrafter"/>
</dbReference>
<dbReference type="GO" id="GO:0000049">
    <property type="term" value="F:tRNA binding"/>
    <property type="evidence" value="ECO:0007669"/>
    <property type="project" value="UniProtKB-KW"/>
</dbReference>
<feature type="domain" description="Alanyl-transfer RNA synthetases family profile" evidence="11">
    <location>
        <begin position="30"/>
        <end position="212"/>
    </location>
</feature>
<dbReference type="GO" id="GO:0005739">
    <property type="term" value="C:mitochondrion"/>
    <property type="evidence" value="ECO:0007669"/>
    <property type="project" value="TreeGrafter"/>
</dbReference>
<dbReference type="EMBL" id="CP144750">
    <property type="protein sequence ID" value="WVZ82045.1"/>
    <property type="molecule type" value="Genomic_DNA"/>
</dbReference>
<dbReference type="GO" id="GO:0006419">
    <property type="term" value="P:alanyl-tRNA aminoacylation"/>
    <property type="evidence" value="ECO:0007669"/>
    <property type="project" value="InterPro"/>
</dbReference>
<keyword evidence="6" id="KW-0067">ATP-binding</keyword>
<evidence type="ECO:0000256" key="3">
    <source>
        <dbReference type="ARBA" id="ARBA00022555"/>
    </source>
</evidence>
<evidence type="ECO:0000256" key="5">
    <source>
        <dbReference type="ARBA" id="ARBA00022741"/>
    </source>
</evidence>
<dbReference type="AlphaFoldDB" id="A0AAQ3X2M1"/>
<dbReference type="InterPro" id="IPR018164">
    <property type="entry name" value="Ala-tRNA-synth_IIc_N"/>
</dbReference>
<keyword evidence="8" id="KW-0648">Protein biosynthesis</keyword>